<reference evidence="1" key="1">
    <citation type="journal article" date="2014" name="Int. J. Syst. Evol. Microbiol.">
        <title>Complete genome sequence of Corynebacterium casei LMG S-19264T (=DSM 44701T), isolated from a smear-ripened cheese.</title>
        <authorList>
            <consortium name="US DOE Joint Genome Institute (JGI-PGF)"/>
            <person name="Walter F."/>
            <person name="Albersmeier A."/>
            <person name="Kalinowski J."/>
            <person name="Ruckert C."/>
        </authorList>
    </citation>
    <scope>NUCLEOTIDE SEQUENCE</scope>
    <source>
        <strain evidence="1">JCM 31311</strain>
    </source>
</reference>
<proteinExistence type="predicted"/>
<dbReference type="Proteomes" id="UP000603865">
    <property type="component" value="Unassembled WGS sequence"/>
</dbReference>
<sequence length="59" mass="6651">MSEEGAVVHVNEDIRVKALDIAYDLVKRSLKRPETPQDVLEHALIIHEAQQLILFGDAD</sequence>
<protein>
    <submittedName>
        <fullName evidence="1">Uncharacterized protein</fullName>
    </submittedName>
</protein>
<dbReference type="RefSeq" id="WP_189087728.1">
    <property type="nucleotide sequence ID" value="NZ_BMQL01000001.1"/>
</dbReference>
<comment type="caution">
    <text evidence="1">The sequence shown here is derived from an EMBL/GenBank/DDBJ whole genome shotgun (WGS) entry which is preliminary data.</text>
</comment>
<dbReference type="EMBL" id="BMQL01000001">
    <property type="protein sequence ID" value="GGQ94466.1"/>
    <property type="molecule type" value="Genomic_DNA"/>
</dbReference>
<accession>A0A918BVN2</accession>
<reference evidence="1" key="2">
    <citation type="submission" date="2020-09" db="EMBL/GenBank/DDBJ databases">
        <authorList>
            <person name="Sun Q."/>
            <person name="Ohkuma M."/>
        </authorList>
    </citation>
    <scope>NUCLEOTIDE SEQUENCE</scope>
    <source>
        <strain evidence="1">JCM 31311</strain>
    </source>
</reference>
<evidence type="ECO:0000313" key="1">
    <source>
        <dbReference type="EMBL" id="GGQ94466.1"/>
    </source>
</evidence>
<dbReference type="AlphaFoldDB" id="A0A918BVN2"/>
<evidence type="ECO:0000313" key="2">
    <source>
        <dbReference type="Proteomes" id="UP000603865"/>
    </source>
</evidence>
<keyword evidence="2" id="KW-1185">Reference proteome</keyword>
<gene>
    <name evidence="1" type="ORF">GCM10008957_03270</name>
</gene>
<organism evidence="1 2">
    <name type="scientific">Deinococcus ruber</name>
    <dbReference type="NCBI Taxonomy" id="1848197"/>
    <lineage>
        <taxon>Bacteria</taxon>
        <taxon>Thermotogati</taxon>
        <taxon>Deinococcota</taxon>
        <taxon>Deinococci</taxon>
        <taxon>Deinococcales</taxon>
        <taxon>Deinococcaceae</taxon>
        <taxon>Deinococcus</taxon>
    </lineage>
</organism>
<name>A0A918BVN2_9DEIO</name>